<dbReference type="GO" id="GO:0005886">
    <property type="term" value="C:plasma membrane"/>
    <property type="evidence" value="ECO:0007669"/>
    <property type="project" value="UniProtKB-SubCell"/>
</dbReference>
<sequence length="386" mass="42353">MNRMTGVVLEQEGTHVIVLTSTGEFKRIRCRGRLPEIGEEIFLKTNTYRPFVTKFSWIAAAAAILVLALMSPFAAMVNQPPEKAVAWITVDINPSLELTISNRERIISAIGLNNDGRKLLKRVDIIGMKPEEALIALTDEATNMGYIKQAKENNVVISVASADKGFNSQELEQKLVAATQDVLSEKRMAAVVQTVKVTPEFREKAKKKEISTGKYAVLIEAVNSGILISEDEIKDNSITDAIKKAGGKPEEILQKAHEEKIEQLPEKEKKYLMIAGRIDRNRSSKEEQGKDKPAAAEDGKNTSGNNEDQTLTKDNPARENDTEKPGNEQGNSGAKPAEQNEKPAAGGPGTQKPADTGNSTNNDSQRETNTTIIIDNNTRNRDNSMN</sequence>
<gene>
    <name evidence="9" type="ORF">Tfer_0143</name>
</gene>
<evidence type="ECO:0000256" key="6">
    <source>
        <dbReference type="SAM" id="MobiDB-lite"/>
    </source>
</evidence>
<accession>A0A0L6W6R9</accession>
<dbReference type="InterPro" id="IPR024449">
    <property type="entry name" value="Anti-sigma_RsgI_N"/>
</dbReference>
<evidence type="ECO:0000256" key="4">
    <source>
        <dbReference type="ARBA" id="ARBA00022989"/>
    </source>
</evidence>
<dbReference type="AlphaFoldDB" id="A0A0L6W6R9"/>
<evidence type="ECO:0000256" key="1">
    <source>
        <dbReference type="ARBA" id="ARBA00004162"/>
    </source>
</evidence>
<keyword evidence="3 7" id="KW-0812">Transmembrane</keyword>
<evidence type="ECO:0000259" key="8">
    <source>
        <dbReference type="PROSITE" id="PS51849"/>
    </source>
</evidence>
<feature type="compositionally biased region" description="Basic and acidic residues" evidence="6">
    <location>
        <begin position="315"/>
        <end position="326"/>
    </location>
</feature>
<name>A0A0L6W6R9_9FIRM</name>
<organism evidence="9 10">
    <name type="scientific">Thermincola ferriacetica</name>
    <dbReference type="NCBI Taxonomy" id="281456"/>
    <lineage>
        <taxon>Bacteria</taxon>
        <taxon>Bacillati</taxon>
        <taxon>Bacillota</taxon>
        <taxon>Clostridia</taxon>
        <taxon>Eubacteriales</taxon>
        <taxon>Thermincolaceae</taxon>
        <taxon>Thermincola</taxon>
    </lineage>
</organism>
<dbReference type="Pfam" id="PF12791">
    <property type="entry name" value="RsgI_N"/>
    <property type="match status" value="1"/>
</dbReference>
<evidence type="ECO:0000256" key="3">
    <source>
        <dbReference type="ARBA" id="ARBA00022692"/>
    </source>
</evidence>
<evidence type="ECO:0000313" key="9">
    <source>
        <dbReference type="EMBL" id="KNZ71068.1"/>
    </source>
</evidence>
<evidence type="ECO:0000256" key="5">
    <source>
        <dbReference type="ARBA" id="ARBA00023136"/>
    </source>
</evidence>
<dbReference type="InterPro" id="IPR055431">
    <property type="entry name" value="RsgI_M"/>
</dbReference>
<dbReference type="Proteomes" id="UP000037175">
    <property type="component" value="Unassembled WGS sequence"/>
</dbReference>
<protein>
    <recommendedName>
        <fullName evidence="8">RsgI N-terminal anti-sigma domain-containing protein</fullName>
    </recommendedName>
</protein>
<dbReference type="Pfam" id="PF23750">
    <property type="entry name" value="RsgI_M"/>
    <property type="match status" value="1"/>
</dbReference>
<dbReference type="PROSITE" id="PS51849">
    <property type="entry name" value="RSGI_N"/>
    <property type="match status" value="1"/>
</dbReference>
<feature type="region of interest" description="Disordered" evidence="6">
    <location>
        <begin position="275"/>
        <end position="386"/>
    </location>
</feature>
<keyword evidence="5 7" id="KW-0472">Membrane</keyword>
<evidence type="ECO:0000313" key="10">
    <source>
        <dbReference type="Proteomes" id="UP000037175"/>
    </source>
</evidence>
<feature type="compositionally biased region" description="Polar residues" evidence="6">
    <location>
        <begin position="301"/>
        <end position="313"/>
    </location>
</feature>
<comment type="caution">
    <text evidence="9">The sequence shown here is derived from an EMBL/GenBank/DDBJ whole genome shotgun (WGS) entry which is preliminary data.</text>
</comment>
<feature type="compositionally biased region" description="Basic and acidic residues" evidence="6">
    <location>
        <begin position="275"/>
        <end position="300"/>
    </location>
</feature>
<keyword evidence="2" id="KW-1003">Cell membrane</keyword>
<reference evidence="10" key="1">
    <citation type="submission" date="2015-07" db="EMBL/GenBank/DDBJ databases">
        <title>Complete Genome of Thermincola ferriacetica strain Z-0001T.</title>
        <authorList>
            <person name="Lusk B."/>
            <person name="Badalamenti J.P."/>
            <person name="Parameswaran P."/>
            <person name="Bond D.R."/>
            <person name="Torres C.I."/>
        </authorList>
    </citation>
    <scope>NUCLEOTIDE SEQUENCE [LARGE SCALE GENOMIC DNA]</scope>
    <source>
        <strain evidence="10">Z-0001</strain>
    </source>
</reference>
<feature type="domain" description="RsgI N-terminal anti-sigma" evidence="8">
    <location>
        <begin position="4"/>
        <end position="52"/>
    </location>
</feature>
<feature type="compositionally biased region" description="Low complexity" evidence="6">
    <location>
        <begin position="368"/>
        <end position="377"/>
    </location>
</feature>
<keyword evidence="10" id="KW-1185">Reference proteome</keyword>
<evidence type="ECO:0000256" key="2">
    <source>
        <dbReference type="ARBA" id="ARBA00022475"/>
    </source>
</evidence>
<evidence type="ECO:0000256" key="7">
    <source>
        <dbReference type="SAM" id="Phobius"/>
    </source>
</evidence>
<proteinExistence type="predicted"/>
<dbReference type="EMBL" id="LGTE01000001">
    <property type="protein sequence ID" value="KNZ71068.1"/>
    <property type="molecule type" value="Genomic_DNA"/>
</dbReference>
<feature type="transmembrane region" description="Helical" evidence="7">
    <location>
        <begin position="55"/>
        <end position="77"/>
    </location>
</feature>
<keyword evidence="4 7" id="KW-1133">Transmembrane helix</keyword>
<comment type="subcellular location">
    <subcellularLocation>
        <location evidence="1">Cell membrane</location>
        <topology evidence="1">Single-pass membrane protein</topology>
    </subcellularLocation>
</comment>
<dbReference type="RefSeq" id="WP_052216437.1">
    <property type="nucleotide sequence ID" value="NZ_LGTE01000001.1"/>
</dbReference>